<dbReference type="AlphaFoldDB" id="A0A1A3DA77"/>
<proteinExistence type="predicted"/>
<protein>
    <submittedName>
        <fullName evidence="1">Uncharacterized protein</fullName>
    </submittedName>
</protein>
<evidence type="ECO:0000313" key="1">
    <source>
        <dbReference type="EMBL" id="OBJ84523.1"/>
    </source>
</evidence>
<name>A0A1A3DA77_MYCAS</name>
<reference evidence="1 2" key="1">
    <citation type="submission" date="2016-06" db="EMBL/GenBank/DDBJ databases">
        <authorList>
            <person name="Kjaerup R.B."/>
            <person name="Dalgaard T.S."/>
            <person name="Juul-Madsen H.R."/>
        </authorList>
    </citation>
    <scope>NUCLEOTIDE SEQUENCE [LARGE SCALE GENOMIC DNA]</scope>
    <source>
        <strain evidence="1 2">1276495.2</strain>
    </source>
</reference>
<comment type="caution">
    <text evidence="1">The sequence shown here is derived from an EMBL/GenBank/DDBJ whole genome shotgun (WGS) entry which is preliminary data.</text>
</comment>
<gene>
    <name evidence="1" type="ORF">A5640_15460</name>
</gene>
<evidence type="ECO:0000313" key="2">
    <source>
        <dbReference type="Proteomes" id="UP000093925"/>
    </source>
</evidence>
<organism evidence="1 2">
    <name type="scientific">Mycobacterium asiaticum</name>
    <dbReference type="NCBI Taxonomy" id="1790"/>
    <lineage>
        <taxon>Bacteria</taxon>
        <taxon>Bacillati</taxon>
        <taxon>Actinomycetota</taxon>
        <taxon>Actinomycetes</taxon>
        <taxon>Mycobacteriales</taxon>
        <taxon>Mycobacteriaceae</taxon>
        <taxon>Mycobacterium</taxon>
    </lineage>
</organism>
<sequence length="119" mass="12795">MSTDDRTLADLTAQMNGWKSGTGTELLLEDTHAAAFLDRVQAAKADLQQQLTGANGLQAWLSGADVGTYVSATTTRQHLEEDIAEFIEAVSNYIHYLDALTQTAAAACQSIRNADQPHS</sequence>
<dbReference type="RefSeq" id="WP_036358142.1">
    <property type="nucleotide sequence ID" value="NZ_LZKS01000051.1"/>
</dbReference>
<dbReference type="Proteomes" id="UP000093925">
    <property type="component" value="Unassembled WGS sequence"/>
</dbReference>
<accession>A0A1A3DA77</accession>
<dbReference type="EMBL" id="LZLM01000084">
    <property type="protein sequence ID" value="OBJ84523.1"/>
    <property type="molecule type" value="Genomic_DNA"/>
</dbReference>
<dbReference type="GeneID" id="61214697"/>
<dbReference type="OrthoDB" id="4740331at2"/>